<dbReference type="Proteomes" id="UP000654482">
    <property type="component" value="Unassembled WGS sequence"/>
</dbReference>
<dbReference type="InterPro" id="IPR013321">
    <property type="entry name" value="Arc_rbn_hlx_hlx"/>
</dbReference>
<name>A0A8J7DV81_9CYAN</name>
<keyword evidence="1" id="KW-0175">Coiled coil</keyword>
<evidence type="ECO:0000256" key="1">
    <source>
        <dbReference type="SAM" id="Coils"/>
    </source>
</evidence>
<dbReference type="RefSeq" id="WP_194028725.1">
    <property type="nucleotide sequence ID" value="NZ_JADEWZ010000008.1"/>
</dbReference>
<keyword evidence="3" id="KW-1185">Reference proteome</keyword>
<sequence>MKSLESQSRFRVSLSPTAIDGLGRMAKETGLSRSALVEQIVSGAIAVASPSAKTTIALQKIQTPERVEEIEINIISQTQEARNETSRTQQTKEENRAITQLKSELAQLQQQFADLQHQLSQHQVLNDRQTQINQALRQNNKSQAEQIVDSQEQLKEKKLLISHQNEIAQSRQDELAKKSIRIDELQQDLEILTAQCVLPDDAQQLIQKQSNQIESLEQEITQLQHLARFGEMQINKWRYRTFRR</sequence>
<comment type="caution">
    <text evidence="2">The sequence shown here is derived from an EMBL/GenBank/DDBJ whole genome shotgun (WGS) entry which is preliminary data.</text>
</comment>
<protein>
    <recommendedName>
        <fullName evidence="4">Ribbon-helix-helix protein CopG domain-containing protein</fullName>
    </recommendedName>
</protein>
<dbReference type="EMBL" id="JADEWZ010000008">
    <property type="protein sequence ID" value="MBE9115634.1"/>
    <property type="molecule type" value="Genomic_DNA"/>
</dbReference>
<organism evidence="2 3">
    <name type="scientific">Lusitaniella coriacea LEGE 07157</name>
    <dbReference type="NCBI Taxonomy" id="945747"/>
    <lineage>
        <taxon>Bacteria</taxon>
        <taxon>Bacillati</taxon>
        <taxon>Cyanobacteriota</taxon>
        <taxon>Cyanophyceae</taxon>
        <taxon>Spirulinales</taxon>
        <taxon>Lusitaniellaceae</taxon>
        <taxon>Lusitaniella</taxon>
    </lineage>
</organism>
<evidence type="ECO:0008006" key="4">
    <source>
        <dbReference type="Google" id="ProtNLM"/>
    </source>
</evidence>
<evidence type="ECO:0000313" key="2">
    <source>
        <dbReference type="EMBL" id="MBE9115634.1"/>
    </source>
</evidence>
<accession>A0A8J7DV81</accession>
<proteinExistence type="predicted"/>
<reference evidence="2" key="1">
    <citation type="submission" date="2020-10" db="EMBL/GenBank/DDBJ databases">
        <authorList>
            <person name="Castelo-Branco R."/>
            <person name="Eusebio N."/>
            <person name="Adriana R."/>
            <person name="Vieira A."/>
            <person name="Brugerolle De Fraissinette N."/>
            <person name="Rezende De Castro R."/>
            <person name="Schneider M.P."/>
            <person name="Vasconcelos V."/>
            <person name="Leao P.N."/>
        </authorList>
    </citation>
    <scope>NUCLEOTIDE SEQUENCE</scope>
    <source>
        <strain evidence="2">LEGE 07157</strain>
    </source>
</reference>
<dbReference type="AlphaFoldDB" id="A0A8J7DV81"/>
<evidence type="ECO:0000313" key="3">
    <source>
        <dbReference type="Proteomes" id="UP000654482"/>
    </source>
</evidence>
<dbReference type="GO" id="GO:0006355">
    <property type="term" value="P:regulation of DNA-templated transcription"/>
    <property type="evidence" value="ECO:0007669"/>
    <property type="project" value="InterPro"/>
</dbReference>
<gene>
    <name evidence="2" type="ORF">IQ249_06960</name>
</gene>
<feature type="coiled-coil region" evidence="1">
    <location>
        <begin position="91"/>
        <end position="233"/>
    </location>
</feature>
<dbReference type="Gene3D" id="1.10.1220.10">
    <property type="entry name" value="Met repressor-like"/>
    <property type="match status" value="1"/>
</dbReference>